<name>A0A2Z5TZX3_9STRE</name>
<dbReference type="Pfam" id="PF04203">
    <property type="entry name" value="Sortase"/>
    <property type="match status" value="1"/>
</dbReference>
<sequence>MKNFRQLLGVALVGGMIFLLSHGVLHLEKTEEIRRQIQQVKQSFHQNSDVYAWIRVDGTKINYPVLQHPTDDRYYLTHDEKGNETNYGAIFTEKVNNRSFDDPATILYGHAMRDDSMFGSLDYFADISVFEEFQTVTIITKDKTYSYKIIAAYSFTDDHLYHTYGLSDSRQVATYVSHLETRSREYGGFYRSVPFDAAEDRLLILSTCDAANDGMRFVVHAIRKGES</sequence>
<organism evidence="3 5">
    <name type="scientific">Streptococcus ruminantium</name>
    <dbReference type="NCBI Taxonomy" id="1917441"/>
    <lineage>
        <taxon>Bacteria</taxon>
        <taxon>Bacillati</taxon>
        <taxon>Bacillota</taxon>
        <taxon>Bacilli</taxon>
        <taxon>Lactobacillales</taxon>
        <taxon>Streptococcaceae</taxon>
        <taxon>Streptococcus</taxon>
    </lineage>
</organism>
<reference evidence="3 5" key="1">
    <citation type="journal article" date="2018" name="Genome Biol. Evol.">
        <title>Complete Genome Sequence of Streptococcus ruminantium sp. nov. GUT-187T (=DSM 104980T =JCM 31869T), the Type Strain of S. ruminantium, and Comparison with Genome Sequences of Streptococcus suis Strains.</title>
        <authorList>
            <person name="Tohya M."/>
            <person name="Sekizaki T."/>
            <person name="Miyoshi-Akiyama T."/>
        </authorList>
    </citation>
    <scope>NUCLEOTIDE SEQUENCE [LARGE SCALE GENOMIC DNA]</scope>
    <source>
        <strain evidence="3 5">GUT187T</strain>
    </source>
</reference>
<protein>
    <submittedName>
        <fullName evidence="3">Class B sortase</fullName>
    </submittedName>
</protein>
<dbReference type="OrthoDB" id="9806013at2"/>
<accession>A0A2Z5TZX3</accession>
<evidence type="ECO:0000313" key="5">
    <source>
        <dbReference type="Proteomes" id="UP000269331"/>
    </source>
</evidence>
<gene>
    <name evidence="4" type="ORF">RFF62_09810</name>
    <name evidence="3" type="ORF">SR187_6180</name>
</gene>
<dbReference type="GeneID" id="52229774"/>
<dbReference type="SUPFAM" id="SSF63817">
    <property type="entry name" value="Sortase"/>
    <property type="match status" value="1"/>
</dbReference>
<evidence type="ECO:0000256" key="1">
    <source>
        <dbReference type="ARBA" id="ARBA00022801"/>
    </source>
</evidence>
<evidence type="ECO:0000313" key="6">
    <source>
        <dbReference type="Proteomes" id="UP001228446"/>
    </source>
</evidence>
<evidence type="ECO:0000256" key="2">
    <source>
        <dbReference type="PIRSR" id="PIRSR605754-1"/>
    </source>
</evidence>
<dbReference type="Gene3D" id="2.40.260.10">
    <property type="entry name" value="Sortase"/>
    <property type="match status" value="1"/>
</dbReference>
<dbReference type="AlphaFoldDB" id="A0A2Z5TZX3"/>
<dbReference type="Proteomes" id="UP000269331">
    <property type="component" value="Chromosome"/>
</dbReference>
<dbReference type="EMBL" id="AP018400">
    <property type="protein sequence ID" value="BBA92841.1"/>
    <property type="molecule type" value="Genomic_DNA"/>
</dbReference>
<dbReference type="InterPro" id="IPR009835">
    <property type="entry name" value="SrtB"/>
</dbReference>
<feature type="active site" description="Acyl-thioester intermediate" evidence="2">
    <location>
        <position position="208"/>
    </location>
</feature>
<reference evidence="4 6" key="2">
    <citation type="submission" date="2023-08" db="EMBL/GenBank/DDBJ databases">
        <title>Streptococcus ruminantium-associated sheep mastitis outbreak detected in Italy is distinct from bovine isolates.</title>
        <authorList>
            <person name="Rosa M.N."/>
            <person name="Vezina B."/>
            <person name="Tola S."/>
        </authorList>
    </citation>
    <scope>NUCLEOTIDE SEQUENCE [LARGE SCALE GENOMIC DNA]</scope>
    <source>
        <strain evidence="4 6">OM6730</strain>
    </source>
</reference>
<dbReference type="Proteomes" id="UP001228446">
    <property type="component" value="Unassembled WGS sequence"/>
</dbReference>
<evidence type="ECO:0000313" key="3">
    <source>
        <dbReference type="EMBL" id="BBA92841.1"/>
    </source>
</evidence>
<feature type="active site" description="Proton donor/acceptor" evidence="2">
    <location>
        <position position="110"/>
    </location>
</feature>
<dbReference type="InterPro" id="IPR005754">
    <property type="entry name" value="Sortase"/>
</dbReference>
<dbReference type="GO" id="GO:0016787">
    <property type="term" value="F:hydrolase activity"/>
    <property type="evidence" value="ECO:0007669"/>
    <property type="project" value="UniProtKB-KW"/>
</dbReference>
<keyword evidence="1" id="KW-0378">Hydrolase</keyword>
<keyword evidence="6" id="KW-1185">Reference proteome</keyword>
<dbReference type="CDD" id="cd05826">
    <property type="entry name" value="Sortase_B"/>
    <property type="match status" value="1"/>
</dbReference>
<dbReference type="InterPro" id="IPR023365">
    <property type="entry name" value="Sortase_dom-sf"/>
</dbReference>
<dbReference type="EMBL" id="JAVIBX010000054">
    <property type="protein sequence ID" value="MDQ8834062.1"/>
    <property type="molecule type" value="Genomic_DNA"/>
</dbReference>
<dbReference type="RefSeq" id="WP_120171848.1">
    <property type="nucleotide sequence ID" value="NZ_AP018400.1"/>
</dbReference>
<dbReference type="KEGG" id="srq:SR187_6180"/>
<evidence type="ECO:0000313" key="4">
    <source>
        <dbReference type="EMBL" id="MDQ8834062.1"/>
    </source>
</evidence>
<proteinExistence type="predicted"/>